<sequence length="143" mass="16271">MKKFLIATLLSCAFFVANAQEINGVYMGKPVSDYHKILTRIDKDTYEVESTFMANTGKLSVTPDRHGKVAYMHYGFKKDMYMADIRIILKWLMKKYGDGFELSPSSNQDFLMYNLIKNGVKHSIVISGNGEPKRMSFSMLGGF</sequence>
<accession>A0AAU9D7K6</accession>
<keyword evidence="2" id="KW-0614">Plasmid</keyword>
<dbReference type="KEGG" id="fax:FUAX_44250"/>
<evidence type="ECO:0000313" key="2">
    <source>
        <dbReference type="EMBL" id="BDD11993.1"/>
    </source>
</evidence>
<dbReference type="Proteomes" id="UP001348817">
    <property type="component" value="Plasmid pFA2"/>
</dbReference>
<evidence type="ECO:0000313" key="3">
    <source>
        <dbReference type="Proteomes" id="UP001348817"/>
    </source>
</evidence>
<proteinExistence type="predicted"/>
<feature type="signal peptide" evidence="1">
    <location>
        <begin position="1"/>
        <end position="19"/>
    </location>
</feature>
<feature type="chain" id="PRO_5043728660" evidence="1">
    <location>
        <begin position="20"/>
        <end position="143"/>
    </location>
</feature>
<dbReference type="AlphaFoldDB" id="A0AAU9D7K6"/>
<name>A0AAU9D7K6_9BACT</name>
<organism evidence="2 3">
    <name type="scientific">Fulvitalea axinellae</name>
    <dbReference type="NCBI Taxonomy" id="1182444"/>
    <lineage>
        <taxon>Bacteria</taxon>
        <taxon>Pseudomonadati</taxon>
        <taxon>Bacteroidota</taxon>
        <taxon>Cytophagia</taxon>
        <taxon>Cytophagales</taxon>
        <taxon>Persicobacteraceae</taxon>
        <taxon>Fulvitalea</taxon>
    </lineage>
</organism>
<keyword evidence="1" id="KW-0732">Signal</keyword>
<gene>
    <name evidence="2" type="ORF">FUAX_44250</name>
</gene>
<dbReference type="RefSeq" id="WP_338395145.1">
    <property type="nucleotide sequence ID" value="NZ_AP025316.1"/>
</dbReference>
<dbReference type="EMBL" id="AP025316">
    <property type="protein sequence ID" value="BDD11993.1"/>
    <property type="molecule type" value="Genomic_DNA"/>
</dbReference>
<reference evidence="2 3" key="1">
    <citation type="submission" date="2021-12" db="EMBL/GenBank/DDBJ databases">
        <title>Genome sequencing of bacteria with rrn-lacking chromosome and rrn-plasmid.</title>
        <authorList>
            <person name="Anda M."/>
            <person name="Iwasaki W."/>
        </authorList>
    </citation>
    <scope>NUCLEOTIDE SEQUENCE [LARGE SCALE GENOMIC DNA]</scope>
    <source>
        <strain evidence="2 3">DSM 100852</strain>
        <plasmid evidence="2 3">pFA2</plasmid>
    </source>
</reference>
<protein>
    <submittedName>
        <fullName evidence="2">Uncharacterized protein</fullName>
    </submittedName>
</protein>
<evidence type="ECO:0000256" key="1">
    <source>
        <dbReference type="SAM" id="SignalP"/>
    </source>
</evidence>
<keyword evidence="3" id="KW-1185">Reference proteome</keyword>
<geneLocation type="plasmid" evidence="2 3">
    <name>pFA2</name>
</geneLocation>